<evidence type="ECO:0000313" key="1">
    <source>
        <dbReference type="EMBL" id="MBK1834738.1"/>
    </source>
</evidence>
<keyword evidence="2" id="KW-1185">Reference proteome</keyword>
<dbReference type="RefSeq" id="WP_200392172.1">
    <property type="nucleotide sequence ID" value="NZ_JAENIO010000030.1"/>
</dbReference>
<organism evidence="1 2">
    <name type="scientific">Roseibacillus ishigakijimensis</name>
    <dbReference type="NCBI Taxonomy" id="454146"/>
    <lineage>
        <taxon>Bacteria</taxon>
        <taxon>Pseudomonadati</taxon>
        <taxon>Verrucomicrobiota</taxon>
        <taxon>Verrucomicrobiia</taxon>
        <taxon>Verrucomicrobiales</taxon>
        <taxon>Verrucomicrobiaceae</taxon>
        <taxon>Roseibacillus</taxon>
    </lineage>
</organism>
<dbReference type="AlphaFoldDB" id="A0A934VI62"/>
<evidence type="ECO:0000313" key="2">
    <source>
        <dbReference type="Proteomes" id="UP000604083"/>
    </source>
</evidence>
<dbReference type="Proteomes" id="UP000604083">
    <property type="component" value="Unassembled WGS sequence"/>
</dbReference>
<gene>
    <name evidence="1" type="ORF">JIN78_11755</name>
</gene>
<reference evidence="1" key="1">
    <citation type="submission" date="2021-01" db="EMBL/GenBank/DDBJ databases">
        <title>Modified the classification status of verrucomicrobia.</title>
        <authorList>
            <person name="Feng X."/>
        </authorList>
    </citation>
    <scope>NUCLEOTIDE SEQUENCE</scope>
    <source>
        <strain evidence="1">KCTC 12986</strain>
    </source>
</reference>
<proteinExistence type="predicted"/>
<name>A0A934VI62_9BACT</name>
<protein>
    <submittedName>
        <fullName evidence="1">PEP-CTERM sorting domain-containing protein</fullName>
    </submittedName>
</protein>
<dbReference type="NCBIfam" id="TIGR02595">
    <property type="entry name" value="PEP_CTERM"/>
    <property type="match status" value="1"/>
</dbReference>
<comment type="caution">
    <text evidence="1">The sequence shown here is derived from an EMBL/GenBank/DDBJ whole genome shotgun (WGS) entry which is preliminary data.</text>
</comment>
<dbReference type="InterPro" id="IPR013424">
    <property type="entry name" value="Ice-binding_C"/>
</dbReference>
<accession>A0A934VI62</accession>
<dbReference type="EMBL" id="JAENIO010000030">
    <property type="protein sequence ID" value="MBK1834738.1"/>
    <property type="molecule type" value="Genomic_DNA"/>
</dbReference>
<sequence length="244" mass="24960">MKTPLLLLTVLLLLPVLSAQESPRWLVPERQAGGIALLGSAGEPVTTAVLDVGQGQYLSGDFLATSLVASRWQGADALPVGGGVVGMGLRVAPSAGVAAWTLTMDVSRPGEWFLVVGGLFRDDSFAHGPIEILASSAAGTVPLTFLGSGTWNDGVSHLTGALDWDAGTGSLSPAVGNQGDSGLAFFSLSNETGEVESLALSIAQGFPQGAGDEIFVAVGFEPIPEPSVIALIALGLGSLWRRVR</sequence>